<dbReference type="AlphaFoldDB" id="A0AAE3SJX5"/>
<dbReference type="InterPro" id="IPR003453">
    <property type="entry name" value="ABC_MlaE_roteobac"/>
</dbReference>
<dbReference type="GO" id="GO:0005548">
    <property type="term" value="F:phospholipid transporter activity"/>
    <property type="evidence" value="ECO:0007669"/>
    <property type="project" value="TreeGrafter"/>
</dbReference>
<keyword evidence="4 7" id="KW-0812">Transmembrane</keyword>
<dbReference type="InterPro" id="IPR030802">
    <property type="entry name" value="Permease_MalE"/>
</dbReference>
<protein>
    <submittedName>
        <fullName evidence="8">ABC transporter permease</fullName>
    </submittedName>
</protein>
<sequence>MNYQAYIIEQVKRFFITVGDVSYFTGRFFKEVVSRPVEFQEFVKQCYMVGYKSLPLVATTSLIMGMVLTLQTRPTLVDFGAVSLMPSMVGISIVREIGPVITALICAGKVGSGIGAELGSMRVTEQIDAMEVSGTNPFKYLVVTRILATTITLPILVVLGDTVGLTGSFIVENIKGSVSFTLFFNLVFDYLSYGDLLPSIIKSFFFGFAIGVIGCYKGYNAQRGTAGVGLAANSAVVITSMLLFFIDFLAVLVADIFYEL</sequence>
<dbReference type="EMBL" id="JAPDPI010000006">
    <property type="protein sequence ID" value="MCW3804850.1"/>
    <property type="molecule type" value="Genomic_DNA"/>
</dbReference>
<dbReference type="Proteomes" id="UP001207408">
    <property type="component" value="Unassembled WGS sequence"/>
</dbReference>
<evidence type="ECO:0000256" key="3">
    <source>
        <dbReference type="ARBA" id="ARBA00022448"/>
    </source>
</evidence>
<feature type="transmembrane region" description="Helical" evidence="7">
    <location>
        <begin position="140"/>
        <end position="159"/>
    </location>
</feature>
<dbReference type="NCBIfam" id="TIGR00056">
    <property type="entry name" value="MlaE family lipid ABC transporter permease subunit"/>
    <property type="match status" value="1"/>
</dbReference>
<evidence type="ECO:0000256" key="7">
    <source>
        <dbReference type="RuleBase" id="RU362044"/>
    </source>
</evidence>
<evidence type="ECO:0000256" key="4">
    <source>
        <dbReference type="ARBA" id="ARBA00022692"/>
    </source>
</evidence>
<dbReference type="GO" id="GO:0043190">
    <property type="term" value="C:ATP-binding cassette (ABC) transporter complex"/>
    <property type="evidence" value="ECO:0007669"/>
    <property type="project" value="InterPro"/>
</dbReference>
<comment type="caution">
    <text evidence="7">Lacks conserved residue(s) required for the propagation of feature annotation.</text>
</comment>
<evidence type="ECO:0000313" key="9">
    <source>
        <dbReference type="Proteomes" id="UP001207408"/>
    </source>
</evidence>
<evidence type="ECO:0000256" key="6">
    <source>
        <dbReference type="ARBA" id="ARBA00023136"/>
    </source>
</evidence>
<reference evidence="8" key="1">
    <citation type="submission" date="2022-10" db="EMBL/GenBank/DDBJ databases">
        <authorList>
            <person name="Yu W.X."/>
        </authorList>
    </citation>
    <scope>NUCLEOTIDE SEQUENCE</scope>
    <source>
        <strain evidence="8">D04</strain>
    </source>
</reference>
<evidence type="ECO:0000256" key="2">
    <source>
        <dbReference type="ARBA" id="ARBA00007556"/>
    </source>
</evidence>
<dbReference type="Pfam" id="PF02405">
    <property type="entry name" value="MlaE"/>
    <property type="match status" value="1"/>
</dbReference>
<evidence type="ECO:0000256" key="1">
    <source>
        <dbReference type="ARBA" id="ARBA00004141"/>
    </source>
</evidence>
<comment type="similarity">
    <text evidence="2 7">Belongs to the MlaE permease family.</text>
</comment>
<dbReference type="PANTHER" id="PTHR30188">
    <property type="entry name" value="ABC TRANSPORTER PERMEASE PROTEIN-RELATED"/>
    <property type="match status" value="1"/>
</dbReference>
<gene>
    <name evidence="8" type="ORF">OM074_04375</name>
</gene>
<keyword evidence="9" id="KW-1185">Reference proteome</keyword>
<evidence type="ECO:0000313" key="8">
    <source>
        <dbReference type="EMBL" id="MCW3804850.1"/>
    </source>
</evidence>
<keyword evidence="6 7" id="KW-0472">Membrane</keyword>
<keyword evidence="5 7" id="KW-1133">Transmembrane helix</keyword>
<comment type="caution">
    <text evidence="8">The sequence shown here is derived from an EMBL/GenBank/DDBJ whole genome shotgun (WGS) entry which is preliminary data.</text>
</comment>
<accession>A0AAE3SJX5</accession>
<dbReference type="PANTHER" id="PTHR30188:SF4">
    <property type="entry name" value="PROTEIN TRIGALACTOSYLDIACYLGLYCEROL 1, CHLOROPLASTIC"/>
    <property type="match status" value="1"/>
</dbReference>
<feature type="transmembrane region" description="Helical" evidence="7">
    <location>
        <begin position="200"/>
        <end position="219"/>
    </location>
</feature>
<keyword evidence="3" id="KW-0813">Transport</keyword>
<organism evidence="8 9">
    <name type="scientific">Plebeiibacterium marinum</name>
    <dbReference type="NCBI Taxonomy" id="2992111"/>
    <lineage>
        <taxon>Bacteria</taxon>
        <taxon>Pseudomonadati</taxon>
        <taxon>Bacteroidota</taxon>
        <taxon>Bacteroidia</taxon>
        <taxon>Marinilabiliales</taxon>
        <taxon>Marinilabiliaceae</taxon>
        <taxon>Plebeiibacterium</taxon>
    </lineage>
</organism>
<name>A0AAE3SJX5_9BACT</name>
<dbReference type="RefSeq" id="WP_301198072.1">
    <property type="nucleotide sequence ID" value="NZ_JAPDPI010000006.1"/>
</dbReference>
<feature type="transmembrane region" description="Helical" evidence="7">
    <location>
        <begin position="231"/>
        <end position="258"/>
    </location>
</feature>
<proteinExistence type="inferred from homology"/>
<evidence type="ECO:0000256" key="5">
    <source>
        <dbReference type="ARBA" id="ARBA00022989"/>
    </source>
</evidence>
<comment type="subcellular location">
    <subcellularLocation>
        <location evidence="1">Membrane</location>
        <topology evidence="1">Multi-pass membrane protein</topology>
    </subcellularLocation>
</comment>